<keyword evidence="6" id="KW-0175">Coiled coil</keyword>
<dbReference type="Gene3D" id="3.90.1720.10">
    <property type="entry name" value="endopeptidase domain like (from Nostoc punctiforme)"/>
    <property type="match status" value="1"/>
</dbReference>
<comment type="caution">
    <text evidence="9">The sequence shown here is derived from an EMBL/GenBank/DDBJ whole genome shotgun (WGS) entry which is preliminary data.</text>
</comment>
<feature type="signal peptide" evidence="7">
    <location>
        <begin position="1"/>
        <end position="24"/>
    </location>
</feature>
<proteinExistence type="inferred from homology"/>
<feature type="chain" id="PRO_5045577840" evidence="7">
    <location>
        <begin position="25"/>
        <end position="362"/>
    </location>
</feature>
<evidence type="ECO:0000256" key="7">
    <source>
        <dbReference type="SAM" id="SignalP"/>
    </source>
</evidence>
<dbReference type="InterPro" id="IPR057309">
    <property type="entry name" value="PcsB_CC"/>
</dbReference>
<dbReference type="Gene3D" id="6.10.250.3150">
    <property type="match status" value="1"/>
</dbReference>
<feature type="coiled-coil region" evidence="6">
    <location>
        <begin position="141"/>
        <end position="178"/>
    </location>
</feature>
<gene>
    <name evidence="9" type="ORF">ACJDU8_08635</name>
</gene>
<dbReference type="PROSITE" id="PS51935">
    <property type="entry name" value="NLPC_P60"/>
    <property type="match status" value="1"/>
</dbReference>
<dbReference type="RefSeq" id="WP_406791742.1">
    <property type="nucleotide sequence ID" value="NZ_JBJHZX010000010.1"/>
</dbReference>
<evidence type="ECO:0000256" key="3">
    <source>
        <dbReference type="ARBA" id="ARBA00022729"/>
    </source>
</evidence>
<accession>A0ABW8SIA4</accession>
<protein>
    <submittedName>
        <fullName evidence="9">NlpC/P60 family protein</fullName>
    </submittedName>
</protein>
<dbReference type="PANTHER" id="PTHR47053:SF1">
    <property type="entry name" value="MUREIN DD-ENDOPEPTIDASE MEPH-RELATED"/>
    <property type="match status" value="1"/>
</dbReference>
<organism evidence="9 10">
    <name type="scientific">Candidatus Clostridium eludens</name>
    <dbReference type="NCBI Taxonomy" id="3381663"/>
    <lineage>
        <taxon>Bacteria</taxon>
        <taxon>Bacillati</taxon>
        <taxon>Bacillota</taxon>
        <taxon>Clostridia</taxon>
        <taxon>Eubacteriales</taxon>
        <taxon>Clostridiaceae</taxon>
        <taxon>Clostridium</taxon>
    </lineage>
</organism>
<evidence type="ECO:0000313" key="10">
    <source>
        <dbReference type="Proteomes" id="UP001623660"/>
    </source>
</evidence>
<evidence type="ECO:0000256" key="5">
    <source>
        <dbReference type="ARBA" id="ARBA00022807"/>
    </source>
</evidence>
<keyword evidence="4" id="KW-0378">Hydrolase</keyword>
<keyword evidence="10" id="KW-1185">Reference proteome</keyword>
<evidence type="ECO:0000256" key="2">
    <source>
        <dbReference type="ARBA" id="ARBA00022670"/>
    </source>
</evidence>
<sequence length="362" mass="39116">MNKKTLSVVIALAIALSTGGNVLASPGSASSLAQVKQEKQELEVKVEKLNDQIVQVMQQIDVNKKDISQVSGNVKETQKNINTTEKDIAKQQGLFNQRVKVMYVNGMDSYLGVILDADNLNDFISRIDNIKKIMGFDKEVIGNLTDKKKQLGEQKQKLDTENNRLLALKSENEEKLSKLNSSKETQTNLIADLSQKEKVLETSDTSTAKIVATASNSVQQVRNSAPRITNSDGSSNISISRGGEPIVSSNAVVAYASNFLGVPYVWGGTSPSGFDCSGLVQYVYAHFGINLPRTSQSQQGVGVPVSRGELEPGDLVFFGSPAYHVGIYVGDGAFINAPRTGDVVKIASLDARSDFTGGRRVR</sequence>
<evidence type="ECO:0000256" key="1">
    <source>
        <dbReference type="ARBA" id="ARBA00007074"/>
    </source>
</evidence>
<dbReference type="Pfam" id="PF00877">
    <property type="entry name" value="NLPC_P60"/>
    <property type="match status" value="1"/>
</dbReference>
<dbReference type="Proteomes" id="UP001623660">
    <property type="component" value="Unassembled WGS sequence"/>
</dbReference>
<dbReference type="PANTHER" id="PTHR47053">
    <property type="entry name" value="MUREIN DD-ENDOPEPTIDASE MEPH-RELATED"/>
    <property type="match status" value="1"/>
</dbReference>
<evidence type="ECO:0000256" key="6">
    <source>
        <dbReference type="SAM" id="Coils"/>
    </source>
</evidence>
<keyword evidence="5" id="KW-0788">Thiol protease</keyword>
<keyword evidence="3 7" id="KW-0732">Signal</keyword>
<dbReference type="InterPro" id="IPR000064">
    <property type="entry name" value="NLP_P60_dom"/>
</dbReference>
<name>A0ABW8SIA4_9CLOT</name>
<evidence type="ECO:0000256" key="4">
    <source>
        <dbReference type="ARBA" id="ARBA00022801"/>
    </source>
</evidence>
<feature type="domain" description="NlpC/P60" evidence="8">
    <location>
        <begin position="246"/>
        <end position="362"/>
    </location>
</feature>
<dbReference type="Pfam" id="PF24568">
    <property type="entry name" value="CC_PcsB"/>
    <property type="match status" value="1"/>
</dbReference>
<comment type="similarity">
    <text evidence="1">Belongs to the peptidase C40 family.</text>
</comment>
<feature type="coiled-coil region" evidence="6">
    <location>
        <begin position="32"/>
        <end position="94"/>
    </location>
</feature>
<dbReference type="InterPro" id="IPR038765">
    <property type="entry name" value="Papain-like_cys_pep_sf"/>
</dbReference>
<dbReference type="SUPFAM" id="SSF54001">
    <property type="entry name" value="Cysteine proteinases"/>
    <property type="match status" value="1"/>
</dbReference>
<keyword evidence="2" id="KW-0645">Protease</keyword>
<evidence type="ECO:0000259" key="8">
    <source>
        <dbReference type="PROSITE" id="PS51935"/>
    </source>
</evidence>
<dbReference type="EMBL" id="JBJHZX010000010">
    <property type="protein sequence ID" value="MFL0195629.1"/>
    <property type="molecule type" value="Genomic_DNA"/>
</dbReference>
<dbReference type="InterPro" id="IPR051202">
    <property type="entry name" value="Peptidase_C40"/>
</dbReference>
<evidence type="ECO:0000313" key="9">
    <source>
        <dbReference type="EMBL" id="MFL0195629.1"/>
    </source>
</evidence>
<reference evidence="9 10" key="1">
    <citation type="submission" date="2024-11" db="EMBL/GenBank/DDBJ databases">
        <authorList>
            <person name="Heng Y.C."/>
            <person name="Lim A.C.H."/>
            <person name="Lee J.K.Y."/>
            <person name="Kittelmann S."/>
        </authorList>
    </citation>
    <scope>NUCLEOTIDE SEQUENCE [LARGE SCALE GENOMIC DNA]</scope>
    <source>
        <strain evidence="9 10">WILCCON 0269</strain>
    </source>
</reference>